<dbReference type="Proteomes" id="UP000188532">
    <property type="component" value="Unassembled WGS sequence"/>
</dbReference>
<dbReference type="Proteomes" id="UP000189229">
    <property type="component" value="Unassembled WGS sequence"/>
</dbReference>
<evidence type="ECO:0000313" key="2">
    <source>
        <dbReference type="EMBL" id="OOK82133.1"/>
    </source>
</evidence>
<sequence>MAAAGESQAGAKGFQRAAVAWSGSANLVTTYSWSRGTPESATARPVSRSLR</sequence>
<dbReference type="EMBL" id="MVBN01000001">
    <property type="protein sequence ID" value="OOK83847.1"/>
    <property type="molecule type" value="Genomic_DNA"/>
</dbReference>
<accession>A0A1V3XX82</accession>
<proteinExistence type="predicted"/>
<reference evidence="4 5" key="1">
    <citation type="submission" date="2017-02" db="EMBL/GenBank/DDBJ databases">
        <title>Complete genome sequences of Mycobacterium kansasii strains isolated from rhesus macaques.</title>
        <authorList>
            <person name="Panda A."/>
            <person name="Nagaraj S."/>
            <person name="Zhao X."/>
            <person name="Tettelin H."/>
            <person name="Detolla L.J."/>
        </authorList>
    </citation>
    <scope>NUCLEOTIDE SEQUENCE [LARGE SCALE GENOMIC DNA]</scope>
    <source>
        <strain evidence="3 4">11-3469</strain>
        <strain evidence="2 5">11-3813</strain>
    </source>
</reference>
<feature type="region of interest" description="Disordered" evidence="1">
    <location>
        <begin position="32"/>
        <end position="51"/>
    </location>
</feature>
<organism evidence="3 4">
    <name type="scientific">Mycobacterium kansasii</name>
    <dbReference type="NCBI Taxonomy" id="1768"/>
    <lineage>
        <taxon>Bacteria</taxon>
        <taxon>Bacillati</taxon>
        <taxon>Actinomycetota</taxon>
        <taxon>Actinomycetes</taxon>
        <taxon>Mycobacteriales</taxon>
        <taxon>Mycobacteriaceae</taxon>
        <taxon>Mycobacterium</taxon>
    </lineage>
</organism>
<evidence type="ECO:0000313" key="5">
    <source>
        <dbReference type="Proteomes" id="UP000189229"/>
    </source>
</evidence>
<name>A0A1V3XX82_MYCKA</name>
<dbReference type="AlphaFoldDB" id="A0A1V3XX82"/>
<gene>
    <name evidence="3" type="ORF">BZL29_1089</name>
    <name evidence="2" type="ORF">BZL30_0774</name>
</gene>
<evidence type="ECO:0000313" key="4">
    <source>
        <dbReference type="Proteomes" id="UP000188532"/>
    </source>
</evidence>
<evidence type="ECO:0000256" key="1">
    <source>
        <dbReference type="SAM" id="MobiDB-lite"/>
    </source>
</evidence>
<dbReference type="EMBL" id="MVBM01000001">
    <property type="protein sequence ID" value="OOK82133.1"/>
    <property type="molecule type" value="Genomic_DNA"/>
</dbReference>
<protein>
    <submittedName>
        <fullName evidence="3">Uncharacterized protein</fullName>
    </submittedName>
</protein>
<comment type="caution">
    <text evidence="3">The sequence shown here is derived from an EMBL/GenBank/DDBJ whole genome shotgun (WGS) entry which is preliminary data.</text>
</comment>
<evidence type="ECO:0000313" key="3">
    <source>
        <dbReference type="EMBL" id="OOK83847.1"/>
    </source>
</evidence>